<dbReference type="AlphaFoldDB" id="A0A423J7X3"/>
<comment type="caution">
    <text evidence="1">The sequence shown here is derived from an EMBL/GenBank/DDBJ whole genome shotgun (WGS) entry which is preliminary data.</text>
</comment>
<sequence length="134" mass="14298">MANLIKNGDFSQQGNEWTATNPDNVSYVTGHCIIGAPDSISQDVLTGPGAGGQFMLSARMKTLPGSACRIQVQPLPTGEPVYLLIGGDTDWTVLSKKFEVQISTIKFKVTLEANDGESDTLGSYFGDVTLSKLL</sequence>
<protein>
    <submittedName>
        <fullName evidence="1">Uncharacterized protein</fullName>
    </submittedName>
</protein>
<organism evidence="1 2">
    <name type="scientific">Pseudomonas brassicacearum</name>
    <dbReference type="NCBI Taxonomy" id="930166"/>
    <lineage>
        <taxon>Bacteria</taxon>
        <taxon>Pseudomonadati</taxon>
        <taxon>Pseudomonadota</taxon>
        <taxon>Gammaproteobacteria</taxon>
        <taxon>Pseudomonadales</taxon>
        <taxon>Pseudomonadaceae</taxon>
        <taxon>Pseudomonas</taxon>
    </lineage>
</organism>
<name>A0A423J7X3_9PSED</name>
<evidence type="ECO:0000313" key="2">
    <source>
        <dbReference type="Proteomes" id="UP000286351"/>
    </source>
</evidence>
<reference evidence="1 2" key="1">
    <citation type="submission" date="2016-10" db="EMBL/GenBank/DDBJ databases">
        <title>Comparative genome analysis of multiple Pseudomonas spp. focuses on biocontrol and plant growth promoting traits.</title>
        <authorList>
            <person name="Tao X.-Y."/>
            <person name="Taylor C.G."/>
        </authorList>
    </citation>
    <scope>NUCLEOTIDE SEQUENCE [LARGE SCALE GENOMIC DNA]</scope>
    <source>
        <strain evidence="1 2">38D4</strain>
    </source>
</reference>
<dbReference type="EMBL" id="MOBO01000026">
    <property type="protein sequence ID" value="RON33808.1"/>
    <property type="molecule type" value="Genomic_DNA"/>
</dbReference>
<accession>A0A423J7X3</accession>
<proteinExistence type="predicted"/>
<gene>
    <name evidence="1" type="ORF">BK664_25275</name>
</gene>
<evidence type="ECO:0000313" key="1">
    <source>
        <dbReference type="EMBL" id="RON33808.1"/>
    </source>
</evidence>
<dbReference type="Proteomes" id="UP000286351">
    <property type="component" value="Unassembled WGS sequence"/>
</dbReference>
<dbReference type="Gene3D" id="2.60.120.260">
    <property type="entry name" value="Galactose-binding domain-like"/>
    <property type="match status" value="1"/>
</dbReference>
<dbReference type="RefSeq" id="WP_123368161.1">
    <property type="nucleotide sequence ID" value="NZ_MOBO01000026.1"/>
</dbReference>